<comment type="subcellular location">
    <subcellularLocation>
        <location evidence="1">Membrane</location>
        <topology evidence="1">Multi-pass membrane protein</topology>
    </subcellularLocation>
</comment>
<feature type="transmembrane region" description="Helical" evidence="7">
    <location>
        <begin position="20"/>
        <end position="39"/>
    </location>
</feature>
<dbReference type="Proteomes" id="UP000829685">
    <property type="component" value="Unassembled WGS sequence"/>
</dbReference>
<evidence type="ECO:0000259" key="8">
    <source>
        <dbReference type="Pfam" id="PF20684"/>
    </source>
</evidence>
<feature type="region of interest" description="Disordered" evidence="6">
    <location>
        <begin position="297"/>
        <end position="329"/>
    </location>
</feature>
<feature type="domain" description="Rhodopsin" evidence="8">
    <location>
        <begin position="35"/>
        <end position="279"/>
    </location>
</feature>
<dbReference type="InterPro" id="IPR052337">
    <property type="entry name" value="SAT4-like"/>
</dbReference>
<feature type="transmembrane region" description="Helical" evidence="7">
    <location>
        <begin position="175"/>
        <end position="205"/>
    </location>
</feature>
<dbReference type="AlphaFoldDB" id="A0A9P9W9P3"/>
<evidence type="ECO:0000313" key="10">
    <source>
        <dbReference type="Proteomes" id="UP000829685"/>
    </source>
</evidence>
<proteinExistence type="inferred from homology"/>
<evidence type="ECO:0000256" key="3">
    <source>
        <dbReference type="ARBA" id="ARBA00022989"/>
    </source>
</evidence>
<dbReference type="InterPro" id="IPR049326">
    <property type="entry name" value="Rhodopsin_dom_fungi"/>
</dbReference>
<dbReference type="OrthoDB" id="3923077at2759"/>
<dbReference type="PANTHER" id="PTHR33048">
    <property type="entry name" value="PTH11-LIKE INTEGRAL MEMBRANE PROTEIN (AFU_ORTHOLOGUE AFUA_5G11245)"/>
    <property type="match status" value="1"/>
</dbReference>
<evidence type="ECO:0000256" key="1">
    <source>
        <dbReference type="ARBA" id="ARBA00004141"/>
    </source>
</evidence>
<feature type="transmembrane region" description="Helical" evidence="7">
    <location>
        <begin position="217"/>
        <end position="235"/>
    </location>
</feature>
<feature type="transmembrane region" description="Helical" evidence="7">
    <location>
        <begin position="96"/>
        <end position="122"/>
    </location>
</feature>
<name>A0A9P9W9P3_9PEZI</name>
<feature type="compositionally biased region" description="Polar residues" evidence="6">
    <location>
        <begin position="302"/>
        <end position="316"/>
    </location>
</feature>
<evidence type="ECO:0000256" key="4">
    <source>
        <dbReference type="ARBA" id="ARBA00023136"/>
    </source>
</evidence>
<evidence type="ECO:0000256" key="7">
    <source>
        <dbReference type="SAM" id="Phobius"/>
    </source>
</evidence>
<feature type="transmembrane region" description="Helical" evidence="7">
    <location>
        <begin position="134"/>
        <end position="155"/>
    </location>
</feature>
<keyword evidence="3 7" id="KW-1133">Transmembrane helix</keyword>
<evidence type="ECO:0000256" key="2">
    <source>
        <dbReference type="ARBA" id="ARBA00022692"/>
    </source>
</evidence>
<keyword evidence="4 7" id="KW-0472">Membrane</keyword>
<gene>
    <name evidence="9" type="ORF">JX265_013037</name>
</gene>
<comment type="similarity">
    <text evidence="5">Belongs to the SAT4 family.</text>
</comment>
<dbReference type="GO" id="GO:0016020">
    <property type="term" value="C:membrane"/>
    <property type="evidence" value="ECO:0007669"/>
    <property type="project" value="UniProtKB-SubCell"/>
</dbReference>
<evidence type="ECO:0000313" key="9">
    <source>
        <dbReference type="EMBL" id="KAI1852184.1"/>
    </source>
</evidence>
<sequence>MSAMSSSDTASENKGPSIVAAVSTVTALSTVFVAARVYTKAFIVRQLHLDDYLIVLSVVAINKICGWLSAGFSIAAVQSGNGRHFDTLTLEQKSGAILYTMVGFSPGVFSFGLPKLSAVALLTRILNPSKAHKIFLWVMSCTCVVALSICIALLFGQCTPSRAQWDFSITEKTCWSPWILVHYSMFAGLFSAACDLYLAVYPAIVLYKLQMNRKKKIVLSGALGLGSISTIVAIYKTTRLPSLASSDFSYDTSDLVVWTCTEGSTIIIATCIPVLRPLVDLVLGRDVFGSSRDRRKYKNYGSERSGSNTHPNNIELGSNRRAFGHSGSYNDPTMLTECDKVGSQESILPLDGPKSSQHGQANAIVRTQSVMVSYDENEQHPKSHNWP</sequence>
<accession>A0A9P9W9P3</accession>
<keyword evidence="10" id="KW-1185">Reference proteome</keyword>
<organism evidence="9 10">
    <name type="scientific">Neoarthrinium moseri</name>
    <dbReference type="NCBI Taxonomy" id="1658444"/>
    <lineage>
        <taxon>Eukaryota</taxon>
        <taxon>Fungi</taxon>
        <taxon>Dikarya</taxon>
        <taxon>Ascomycota</taxon>
        <taxon>Pezizomycotina</taxon>
        <taxon>Sordariomycetes</taxon>
        <taxon>Xylariomycetidae</taxon>
        <taxon>Amphisphaeriales</taxon>
        <taxon>Apiosporaceae</taxon>
        <taxon>Neoarthrinium</taxon>
    </lineage>
</organism>
<reference evidence="9" key="1">
    <citation type="submission" date="2021-03" db="EMBL/GenBank/DDBJ databases">
        <title>Revisited historic fungal species revealed as producer of novel bioactive compounds through whole genome sequencing and comparative genomics.</title>
        <authorList>
            <person name="Vignolle G.A."/>
            <person name="Hochenegger N."/>
            <person name="Mach R.L."/>
            <person name="Mach-Aigner A.R."/>
            <person name="Javad Rahimi M."/>
            <person name="Salim K.A."/>
            <person name="Chan C.M."/>
            <person name="Lim L.B.L."/>
            <person name="Cai F."/>
            <person name="Druzhinina I.S."/>
            <person name="U'Ren J.M."/>
            <person name="Derntl C."/>
        </authorList>
    </citation>
    <scope>NUCLEOTIDE SEQUENCE</scope>
    <source>
        <strain evidence="9">TUCIM 5799</strain>
    </source>
</reference>
<keyword evidence="2 7" id="KW-0812">Transmembrane</keyword>
<feature type="transmembrane region" description="Helical" evidence="7">
    <location>
        <begin position="51"/>
        <end position="76"/>
    </location>
</feature>
<protein>
    <recommendedName>
        <fullName evidence="8">Rhodopsin domain-containing protein</fullName>
    </recommendedName>
</protein>
<evidence type="ECO:0000256" key="5">
    <source>
        <dbReference type="ARBA" id="ARBA00038359"/>
    </source>
</evidence>
<evidence type="ECO:0000256" key="6">
    <source>
        <dbReference type="SAM" id="MobiDB-lite"/>
    </source>
</evidence>
<dbReference type="PANTHER" id="PTHR33048:SF155">
    <property type="entry name" value="INTEGRAL MEMBRANE PROTEIN"/>
    <property type="match status" value="1"/>
</dbReference>
<dbReference type="Pfam" id="PF20684">
    <property type="entry name" value="Fung_rhodopsin"/>
    <property type="match status" value="1"/>
</dbReference>
<dbReference type="EMBL" id="JAFIMR010000062">
    <property type="protein sequence ID" value="KAI1852184.1"/>
    <property type="molecule type" value="Genomic_DNA"/>
</dbReference>
<comment type="caution">
    <text evidence="9">The sequence shown here is derived from an EMBL/GenBank/DDBJ whole genome shotgun (WGS) entry which is preliminary data.</text>
</comment>